<name>A0A894JU72_9VIRU</name>
<feature type="region of interest" description="Disordered" evidence="1">
    <location>
        <begin position="277"/>
        <end position="316"/>
    </location>
</feature>
<evidence type="ECO:0000313" key="2">
    <source>
        <dbReference type="EMBL" id="QRV62010.1"/>
    </source>
</evidence>
<organism evidence="2">
    <name type="scientific">ssDNA virus sp</name>
    <dbReference type="NCBI Taxonomy" id="2593122"/>
    <lineage>
        <taxon>Viruses</taxon>
    </lineage>
</organism>
<evidence type="ECO:0000256" key="1">
    <source>
        <dbReference type="SAM" id="MobiDB-lite"/>
    </source>
</evidence>
<dbReference type="EMBL" id="MT135471">
    <property type="protein sequence ID" value="QRV62010.1"/>
    <property type="molecule type" value="Genomic_DNA"/>
</dbReference>
<proteinExistence type="predicted"/>
<sequence>MPTYVYRYPRRRYGRRYSRYRRYGAYYRYRRRRSGTSSTASSRGRIRVRVPVQQLVTLTVPAQSIDSNVLTSSPYIHGGVAAPRAVAGAVAQRLYTAYVGLYDQVKCDGVVSNLSVVTPIGGAGGLNAIQVVMAYDRCGTQNEVSNQGITTSQLFSYSSSVARSAINNSVAKMSRSCWASDIQERTIFHDCNVSTSSGTSYDRDFSSNAAKVGYFAPLLMVGVRLAAAAPEAPVSVQVLLEQTYYFTFRQPKYGGDPSATANVRSIPVMNLRSDARSLDREGDMGAAGGLDDEAAQVRVLQGGGEDPDEYLSPALQ</sequence>
<protein>
    <submittedName>
        <fullName evidence="2">Putative capsid protein</fullName>
    </submittedName>
</protein>
<reference evidence="2" key="1">
    <citation type="submission" date="2020-02" db="EMBL/GenBank/DDBJ databases">
        <title>A reference catalog of swine virome.</title>
        <authorList>
            <person name="He B."/>
            <person name="Tu C."/>
        </authorList>
    </citation>
    <scope>NUCLEOTIDE SEQUENCE</scope>
    <source>
        <strain evidence="2">VIRES_GZ02_2265139</strain>
    </source>
</reference>
<accession>A0A894JU72</accession>